<sequence length="157" mass="17441">MTTKVPPQLRGKVWHSTSIENAKSIVGCGAILAEPELSETKRWGSATQLFVRSIGGISLFDFRLPNSHSSGLLSRFVPCKVDLIRTVWFEIDLSKLGSSFLSAEDTRLRWINAGMNTQYMPKLEAASLCAIPISCIKTVYVCDRRGVFRVTALEEFA</sequence>
<evidence type="ECO:0000313" key="4">
    <source>
        <dbReference type="Proteomes" id="UP000390336"/>
    </source>
</evidence>
<keyword evidence="3" id="KW-1185">Reference proteome</keyword>
<dbReference type="Proteomes" id="UP000390336">
    <property type="component" value="Chromosome 1"/>
</dbReference>
<dbReference type="EMBL" id="CP045859">
    <property type="protein sequence ID" value="QGH46900.1"/>
    <property type="molecule type" value="Genomic_DNA"/>
</dbReference>
<dbReference type="RefSeq" id="WP_054824880.1">
    <property type="nucleotide sequence ID" value="NZ_CP033137.1"/>
</dbReference>
<dbReference type="Proteomes" id="UP000272136">
    <property type="component" value="Chromosome 1"/>
</dbReference>
<dbReference type="AlphaFoldDB" id="A0AAP9K9Z7"/>
<protein>
    <submittedName>
        <fullName evidence="2">Uncharacterized protein</fullName>
    </submittedName>
</protein>
<accession>A0AAP9K9Z7</accession>
<organism evidence="2 4">
    <name type="scientific">Vibrio owensii</name>
    <dbReference type="NCBI Taxonomy" id="696485"/>
    <lineage>
        <taxon>Bacteria</taxon>
        <taxon>Pseudomonadati</taxon>
        <taxon>Pseudomonadota</taxon>
        <taxon>Gammaproteobacteria</taxon>
        <taxon>Vibrionales</taxon>
        <taxon>Vibrionaceae</taxon>
        <taxon>Vibrio</taxon>
    </lineage>
</organism>
<reference evidence="2 4" key="1">
    <citation type="journal article" date="2015" name="Genome Announc.">
        <title>Draft Genome Sequence of Vibrio owensii Strain SH-14, Which Causes Shrimp Acute Hepatopancreatic Necrosis Disease.</title>
        <authorList>
            <person name="Liu L."/>
            <person name="Xiao J."/>
            <person name="Xia X."/>
            <person name="Pan Y."/>
            <person name="Yan S."/>
            <person name="Wang Y."/>
        </authorList>
    </citation>
    <scope>NUCLEOTIDE SEQUENCE [LARGE SCALE GENOMIC DNA]</scope>
    <source>
        <strain evidence="2 4">SH14</strain>
    </source>
</reference>
<evidence type="ECO:0000313" key="3">
    <source>
        <dbReference type="Proteomes" id="UP000272136"/>
    </source>
</evidence>
<proteinExistence type="predicted"/>
<name>A0AAP9K9Z7_9VIBR</name>
<gene>
    <name evidence="2" type="ORF">APZ19_07335</name>
    <name evidence="1" type="ORF">D0812_07375</name>
</gene>
<reference evidence="2" key="3">
    <citation type="submission" date="2019-11" db="EMBL/GenBank/DDBJ databases">
        <title>Complete genome sequence of Vibrio owensii SH-14 isolated from shrimp with acute hepatopancreatic necrosis diease.</title>
        <authorList>
            <person name="Liang X."/>
            <person name="Wang Y."/>
        </authorList>
    </citation>
    <scope>NUCLEOTIDE SEQUENCE</scope>
    <source>
        <strain evidence="2">SH14</strain>
    </source>
</reference>
<evidence type="ECO:0000313" key="2">
    <source>
        <dbReference type="EMBL" id="QGH46900.1"/>
    </source>
</evidence>
<dbReference type="EMBL" id="CP033137">
    <property type="protein sequence ID" value="AYO14234.1"/>
    <property type="molecule type" value="Genomic_DNA"/>
</dbReference>
<reference evidence="1 3" key="2">
    <citation type="submission" date="2018-10" db="EMBL/GenBank/DDBJ databases">
        <title>Whole Genome of Vibrio owensii strain 170502, isolated from Acute Hepatopancreatic Necrosis Disease (AHPND) shrimp.</title>
        <authorList>
            <person name="Yan M."/>
            <person name="Wang X."/>
            <person name="Wang Y."/>
        </authorList>
    </citation>
    <scope>NUCLEOTIDE SEQUENCE [LARGE SCALE GENOMIC DNA]</scope>
    <source>
        <strain evidence="1 3">1700302</strain>
    </source>
</reference>
<evidence type="ECO:0000313" key="1">
    <source>
        <dbReference type="EMBL" id="AYO14234.1"/>
    </source>
</evidence>